<name>A0A6L6IWZ4_9RHOB</name>
<reference evidence="1 2" key="1">
    <citation type="submission" date="2019-11" db="EMBL/GenBank/DDBJ databases">
        <authorList>
            <person name="Dong K."/>
        </authorList>
    </citation>
    <scope>NUCLEOTIDE SEQUENCE [LARGE SCALE GENOMIC DNA]</scope>
    <source>
        <strain evidence="1 2">DK608</strain>
    </source>
</reference>
<accession>A0A6L6IWZ4</accession>
<dbReference type="AlphaFoldDB" id="A0A6L6IWZ4"/>
<keyword evidence="2" id="KW-1185">Reference proteome</keyword>
<dbReference type="Proteomes" id="UP000478740">
    <property type="component" value="Unassembled WGS sequence"/>
</dbReference>
<dbReference type="EMBL" id="WMII01000006">
    <property type="protein sequence ID" value="MTH64151.1"/>
    <property type="molecule type" value="Genomic_DNA"/>
</dbReference>
<evidence type="ECO:0000313" key="2">
    <source>
        <dbReference type="Proteomes" id="UP000478740"/>
    </source>
</evidence>
<organism evidence="1 2">
    <name type="scientific">Paracoccus shanxieyensis</name>
    <dbReference type="NCBI Taxonomy" id="2675752"/>
    <lineage>
        <taxon>Bacteria</taxon>
        <taxon>Pseudomonadati</taxon>
        <taxon>Pseudomonadota</taxon>
        <taxon>Alphaproteobacteria</taxon>
        <taxon>Rhodobacterales</taxon>
        <taxon>Paracoccaceae</taxon>
        <taxon>Paracoccus</taxon>
    </lineage>
</organism>
<protein>
    <recommendedName>
        <fullName evidence="3">17 kDa surface antigen</fullName>
    </recommendedName>
</protein>
<evidence type="ECO:0008006" key="3">
    <source>
        <dbReference type="Google" id="ProtNLM"/>
    </source>
</evidence>
<sequence length="76" mass="7121">MRQSGMTRTGIALVALTVMLAGCGGYNNPTNSAAVRTVGGAGLGAVAADAVGGSKTTGALIGAVAGGLSCTSGNCY</sequence>
<dbReference type="PROSITE" id="PS51257">
    <property type="entry name" value="PROKAR_LIPOPROTEIN"/>
    <property type="match status" value="1"/>
</dbReference>
<evidence type="ECO:0000313" key="1">
    <source>
        <dbReference type="EMBL" id="MTH64151.1"/>
    </source>
</evidence>
<gene>
    <name evidence="1" type="ORF">GL284_07705</name>
</gene>
<comment type="caution">
    <text evidence="1">The sequence shown here is derived from an EMBL/GenBank/DDBJ whole genome shotgun (WGS) entry which is preliminary data.</text>
</comment>
<proteinExistence type="predicted"/>